<evidence type="ECO:0000313" key="1">
    <source>
        <dbReference type="EMBL" id="EPC92251.1"/>
    </source>
</evidence>
<name>A0ABC9TFD4_LACPA</name>
<proteinExistence type="predicted"/>
<organism evidence="1 2">
    <name type="scientific">Lacticaseibacillus paracasei subsp. paracasei Lpp49</name>
    <dbReference type="NCBI Taxonomy" id="1256213"/>
    <lineage>
        <taxon>Bacteria</taxon>
        <taxon>Bacillati</taxon>
        <taxon>Bacillota</taxon>
        <taxon>Bacilli</taxon>
        <taxon>Lactobacillales</taxon>
        <taxon>Lactobacillaceae</taxon>
        <taxon>Lacticaseibacillus</taxon>
    </lineage>
</organism>
<dbReference type="EMBL" id="ANKJ01000003">
    <property type="protein sequence ID" value="EPC92251.1"/>
    <property type="molecule type" value="Genomic_DNA"/>
</dbReference>
<dbReference type="InterPro" id="IPR027417">
    <property type="entry name" value="P-loop_NTPase"/>
</dbReference>
<evidence type="ECO:0008006" key="3">
    <source>
        <dbReference type="Google" id="ProtNLM"/>
    </source>
</evidence>
<comment type="caution">
    <text evidence="1">The sequence shown here is derived from an EMBL/GenBank/DDBJ whole genome shotgun (WGS) entry which is preliminary data.</text>
</comment>
<dbReference type="SUPFAM" id="SSF52540">
    <property type="entry name" value="P-loop containing nucleoside triphosphate hydrolases"/>
    <property type="match status" value="1"/>
</dbReference>
<sequence length="42" mass="4758">MNANRIYFIENGTVSGSGTHEDLIKSHPIYREYVKDQFGKAA</sequence>
<protein>
    <recommendedName>
        <fullName evidence="3">ABC transporter ATP-binding protein</fullName>
    </recommendedName>
</protein>
<dbReference type="AlphaFoldDB" id="A0ABC9TFD4"/>
<dbReference type="Proteomes" id="UP000014310">
    <property type="component" value="Unassembled WGS sequence"/>
</dbReference>
<reference evidence="1 2" key="1">
    <citation type="journal article" date="2013" name="PLoS ONE">
        <title>Lactobacillus paracasei comparative genomics: towards species pan-genome definition and exploitation of diversity.</title>
        <authorList>
            <person name="Smokvina T."/>
            <person name="Wels M."/>
            <person name="Polka J."/>
            <person name="Chervaux C."/>
            <person name="Brisse S."/>
            <person name="Boekhorst J."/>
            <person name="van Hylckama Vlieg J.E."/>
            <person name="Siezen R.J."/>
        </authorList>
    </citation>
    <scope>NUCLEOTIDE SEQUENCE [LARGE SCALE GENOMIC DNA]</scope>
    <source>
        <strain evidence="1 2">Lpp49</strain>
    </source>
</reference>
<gene>
    <name evidence="1" type="ORF">Lpp49_01798</name>
</gene>
<accession>A0ABC9TFD4</accession>
<evidence type="ECO:0000313" key="2">
    <source>
        <dbReference type="Proteomes" id="UP000014310"/>
    </source>
</evidence>